<evidence type="ECO:0000313" key="2">
    <source>
        <dbReference type="EMBL" id="GIX77752.1"/>
    </source>
</evidence>
<evidence type="ECO:0000256" key="1">
    <source>
        <dbReference type="SAM" id="MobiDB-lite"/>
    </source>
</evidence>
<name>A0AAV4MYY8_CAEEX</name>
<organism evidence="2 3">
    <name type="scientific">Caerostris extrusa</name>
    <name type="common">Bark spider</name>
    <name type="synonym">Caerostris bankana</name>
    <dbReference type="NCBI Taxonomy" id="172846"/>
    <lineage>
        <taxon>Eukaryota</taxon>
        <taxon>Metazoa</taxon>
        <taxon>Ecdysozoa</taxon>
        <taxon>Arthropoda</taxon>
        <taxon>Chelicerata</taxon>
        <taxon>Arachnida</taxon>
        <taxon>Araneae</taxon>
        <taxon>Araneomorphae</taxon>
        <taxon>Entelegynae</taxon>
        <taxon>Araneoidea</taxon>
        <taxon>Araneidae</taxon>
        <taxon>Caerostris</taxon>
    </lineage>
</organism>
<feature type="compositionally biased region" description="Polar residues" evidence="1">
    <location>
        <begin position="1"/>
        <end position="12"/>
    </location>
</feature>
<gene>
    <name evidence="2" type="ORF">CEXT_413342</name>
</gene>
<evidence type="ECO:0000313" key="3">
    <source>
        <dbReference type="Proteomes" id="UP001054945"/>
    </source>
</evidence>
<dbReference type="EMBL" id="BPLR01020355">
    <property type="protein sequence ID" value="GIX77752.1"/>
    <property type="molecule type" value="Genomic_DNA"/>
</dbReference>
<feature type="region of interest" description="Disordered" evidence="1">
    <location>
        <begin position="1"/>
        <end position="24"/>
    </location>
</feature>
<proteinExistence type="predicted"/>
<protein>
    <submittedName>
        <fullName evidence="2">Uncharacterized protein</fullName>
    </submittedName>
</protein>
<sequence length="242" mass="26848">MQRLPSVSNNHFRSSDCHPPINAAPTHIYHHRTLPNSSPSSTNRSSPTFQQQIHTYAQSVANATARPATLRDIAKRIAASPIRRQESVPTVTRSMFPCQPTVCMLGHTAKDANVPTVENVLADLGCYKDISVPILEKNLSHVQFAEKPLPISPILEHISKHTPVVSPTCAKDAVRLFALKSYLYKHEESSCMRVHRQQQQEHGNDSNVVLDLATTKDVNGDRNNPSPYLFVSEICHTCGIES</sequence>
<dbReference type="Proteomes" id="UP001054945">
    <property type="component" value="Unassembled WGS sequence"/>
</dbReference>
<reference evidence="2 3" key="1">
    <citation type="submission" date="2021-06" db="EMBL/GenBank/DDBJ databases">
        <title>Caerostris extrusa draft genome.</title>
        <authorList>
            <person name="Kono N."/>
            <person name="Arakawa K."/>
        </authorList>
    </citation>
    <scope>NUCLEOTIDE SEQUENCE [LARGE SCALE GENOMIC DNA]</scope>
</reference>
<feature type="region of interest" description="Disordered" evidence="1">
    <location>
        <begin position="30"/>
        <end position="49"/>
    </location>
</feature>
<accession>A0AAV4MYY8</accession>
<keyword evidence="3" id="KW-1185">Reference proteome</keyword>
<dbReference type="AlphaFoldDB" id="A0AAV4MYY8"/>
<comment type="caution">
    <text evidence="2">The sequence shown here is derived from an EMBL/GenBank/DDBJ whole genome shotgun (WGS) entry which is preliminary data.</text>
</comment>
<feature type="compositionally biased region" description="Low complexity" evidence="1">
    <location>
        <begin position="34"/>
        <end position="48"/>
    </location>
</feature>